<dbReference type="HOGENOM" id="CLU_2015625_0_0_1"/>
<evidence type="ECO:0000313" key="2">
    <source>
        <dbReference type="EMBL" id="KIJ99269.1"/>
    </source>
</evidence>
<accession>A0A0C9WNN9</accession>
<keyword evidence="3" id="KW-1185">Reference proteome</keyword>
<dbReference type="Proteomes" id="UP000054477">
    <property type="component" value="Unassembled WGS sequence"/>
</dbReference>
<reference evidence="3" key="2">
    <citation type="submission" date="2015-01" db="EMBL/GenBank/DDBJ databases">
        <title>Evolutionary Origins and Diversification of the Mycorrhizal Mutualists.</title>
        <authorList>
            <consortium name="DOE Joint Genome Institute"/>
            <consortium name="Mycorrhizal Genomics Consortium"/>
            <person name="Kohler A."/>
            <person name="Kuo A."/>
            <person name="Nagy L.G."/>
            <person name="Floudas D."/>
            <person name="Copeland A."/>
            <person name="Barry K.W."/>
            <person name="Cichocki N."/>
            <person name="Veneault-Fourrey C."/>
            <person name="LaButti K."/>
            <person name="Lindquist E.A."/>
            <person name="Lipzen A."/>
            <person name="Lundell T."/>
            <person name="Morin E."/>
            <person name="Murat C."/>
            <person name="Riley R."/>
            <person name="Ohm R."/>
            <person name="Sun H."/>
            <person name="Tunlid A."/>
            <person name="Henrissat B."/>
            <person name="Grigoriev I.V."/>
            <person name="Hibbett D.S."/>
            <person name="Martin F."/>
        </authorList>
    </citation>
    <scope>NUCLEOTIDE SEQUENCE [LARGE SCALE GENOMIC DNA]</scope>
    <source>
        <strain evidence="3">LaAM-08-1</strain>
    </source>
</reference>
<dbReference type="AlphaFoldDB" id="A0A0C9WNN9"/>
<reference evidence="2 3" key="1">
    <citation type="submission" date="2014-04" db="EMBL/GenBank/DDBJ databases">
        <authorList>
            <consortium name="DOE Joint Genome Institute"/>
            <person name="Kuo A."/>
            <person name="Kohler A."/>
            <person name="Nagy L.G."/>
            <person name="Floudas D."/>
            <person name="Copeland A."/>
            <person name="Barry K.W."/>
            <person name="Cichocki N."/>
            <person name="Veneault-Fourrey C."/>
            <person name="LaButti K."/>
            <person name="Lindquist E.A."/>
            <person name="Lipzen A."/>
            <person name="Lundell T."/>
            <person name="Morin E."/>
            <person name="Murat C."/>
            <person name="Sun H."/>
            <person name="Tunlid A."/>
            <person name="Henrissat B."/>
            <person name="Grigoriev I.V."/>
            <person name="Hibbett D.S."/>
            <person name="Martin F."/>
            <person name="Nordberg H.P."/>
            <person name="Cantor M.N."/>
            <person name="Hua S.X."/>
        </authorList>
    </citation>
    <scope>NUCLEOTIDE SEQUENCE [LARGE SCALE GENOMIC DNA]</scope>
    <source>
        <strain evidence="2 3">LaAM-08-1</strain>
    </source>
</reference>
<name>A0A0C9WNN9_9AGAR</name>
<feature type="region of interest" description="Disordered" evidence="1">
    <location>
        <begin position="1"/>
        <end position="20"/>
    </location>
</feature>
<evidence type="ECO:0000256" key="1">
    <source>
        <dbReference type="SAM" id="MobiDB-lite"/>
    </source>
</evidence>
<sequence length="123" mass="13649">MWGGNVCAGGEGLEEEEGGKGQERRTLVKLSCTRFHAARRSLARQISSPLVAWSLTFSSMAKTRYLSLLLGLQLAAGFVHQDTRSHPSLFIRPLLLGGHSQSVVHLNVRSHYKDNKMYILARS</sequence>
<gene>
    <name evidence="2" type="ORF">K443DRAFT_176913</name>
</gene>
<proteinExistence type="predicted"/>
<feature type="compositionally biased region" description="Gly residues" evidence="1">
    <location>
        <begin position="1"/>
        <end position="11"/>
    </location>
</feature>
<evidence type="ECO:0000313" key="3">
    <source>
        <dbReference type="Proteomes" id="UP000054477"/>
    </source>
</evidence>
<protein>
    <submittedName>
        <fullName evidence="2">Uncharacterized protein</fullName>
    </submittedName>
</protein>
<organism evidence="2 3">
    <name type="scientific">Laccaria amethystina LaAM-08-1</name>
    <dbReference type="NCBI Taxonomy" id="1095629"/>
    <lineage>
        <taxon>Eukaryota</taxon>
        <taxon>Fungi</taxon>
        <taxon>Dikarya</taxon>
        <taxon>Basidiomycota</taxon>
        <taxon>Agaricomycotina</taxon>
        <taxon>Agaricomycetes</taxon>
        <taxon>Agaricomycetidae</taxon>
        <taxon>Agaricales</taxon>
        <taxon>Agaricineae</taxon>
        <taxon>Hydnangiaceae</taxon>
        <taxon>Laccaria</taxon>
    </lineage>
</organism>
<dbReference type="EMBL" id="KN838650">
    <property type="protein sequence ID" value="KIJ99269.1"/>
    <property type="molecule type" value="Genomic_DNA"/>
</dbReference>